<dbReference type="GO" id="GO:0046872">
    <property type="term" value="F:metal ion binding"/>
    <property type="evidence" value="ECO:0007669"/>
    <property type="project" value="UniProtKB-KW"/>
</dbReference>
<keyword evidence="4" id="KW-0456">Lyase</keyword>
<evidence type="ECO:0000256" key="1">
    <source>
        <dbReference type="ARBA" id="ARBA00022723"/>
    </source>
</evidence>
<dbReference type="GO" id="GO:0016829">
    <property type="term" value="F:lyase activity"/>
    <property type="evidence" value="ECO:0007669"/>
    <property type="project" value="UniProtKB-KW"/>
</dbReference>
<dbReference type="AlphaFoldDB" id="A0AA37GJD4"/>
<keyword evidence="3" id="KW-0411">Iron-sulfur</keyword>
<name>A0AA37GJD4_9PEZI</name>
<keyword evidence="2" id="KW-0408">Iron</keyword>
<accession>A0AA37GJD4</accession>
<comment type="caution">
    <text evidence="6">The sequence shown here is derived from an EMBL/GenBank/DDBJ whole genome shotgun (WGS) entry which is preliminary data.</text>
</comment>
<dbReference type="GO" id="GO:0051536">
    <property type="term" value="F:iron-sulfur cluster binding"/>
    <property type="evidence" value="ECO:0007669"/>
    <property type="project" value="UniProtKB-KW"/>
</dbReference>
<gene>
    <name evidence="6" type="ORF">ColLi_04558</name>
</gene>
<dbReference type="EMBL" id="BPPX01000008">
    <property type="protein sequence ID" value="GJC81720.1"/>
    <property type="molecule type" value="Genomic_DNA"/>
</dbReference>
<protein>
    <submittedName>
        <fullName evidence="6">Homoaconitase, mitochondrial</fullName>
    </submittedName>
</protein>
<proteinExistence type="predicted"/>
<reference evidence="6 7" key="1">
    <citation type="submission" date="2021-07" db="EMBL/GenBank/DDBJ databases">
        <title>Genome data of Colletotrichum spaethianum.</title>
        <authorList>
            <person name="Utami Y.D."/>
            <person name="Hiruma K."/>
        </authorList>
    </citation>
    <scope>NUCLEOTIDE SEQUENCE [LARGE SCALE GENOMIC DNA]</scope>
    <source>
        <strain evidence="6 7">MAFF 242679</strain>
    </source>
</reference>
<dbReference type="Pfam" id="PF00330">
    <property type="entry name" value="Aconitase"/>
    <property type="match status" value="1"/>
</dbReference>
<feature type="domain" description="Aconitase/3-isopropylmalate dehydratase large subunit alpha/beta/alpha" evidence="5">
    <location>
        <begin position="11"/>
        <end position="51"/>
    </location>
</feature>
<keyword evidence="7" id="KW-1185">Reference proteome</keyword>
<dbReference type="InterPro" id="IPR036008">
    <property type="entry name" value="Aconitase_4Fe-4S_dom"/>
</dbReference>
<dbReference type="GO" id="GO:0043436">
    <property type="term" value="P:oxoacid metabolic process"/>
    <property type="evidence" value="ECO:0007669"/>
    <property type="project" value="UniProtKB-ARBA"/>
</dbReference>
<dbReference type="InterPro" id="IPR015931">
    <property type="entry name" value="Acnase/IPM_dHydase_lsu_aba_1/3"/>
</dbReference>
<sequence length="102" mass="10792">MRTLYRPHWSLEPGEVGISASNRNFKGRMGFTEAKAYLASPEAVAASALQGKTAGPGWYQKPEGVDKVIIGEGVGNMTADIATPIDEALEKLTSQADGIVAE</sequence>
<dbReference type="SUPFAM" id="SSF53732">
    <property type="entry name" value="Aconitase iron-sulfur domain"/>
    <property type="match status" value="1"/>
</dbReference>
<dbReference type="InterPro" id="IPR001030">
    <property type="entry name" value="Acoase/IPM_deHydtase_lsu_aba"/>
</dbReference>
<evidence type="ECO:0000259" key="5">
    <source>
        <dbReference type="Pfam" id="PF00330"/>
    </source>
</evidence>
<evidence type="ECO:0000313" key="6">
    <source>
        <dbReference type="EMBL" id="GJC81720.1"/>
    </source>
</evidence>
<evidence type="ECO:0000256" key="3">
    <source>
        <dbReference type="ARBA" id="ARBA00023014"/>
    </source>
</evidence>
<dbReference type="Proteomes" id="UP001055172">
    <property type="component" value="Unassembled WGS sequence"/>
</dbReference>
<dbReference type="Gene3D" id="3.30.499.10">
    <property type="entry name" value="Aconitase, domain 3"/>
    <property type="match status" value="1"/>
</dbReference>
<evidence type="ECO:0000256" key="4">
    <source>
        <dbReference type="ARBA" id="ARBA00023239"/>
    </source>
</evidence>
<evidence type="ECO:0000256" key="2">
    <source>
        <dbReference type="ARBA" id="ARBA00023004"/>
    </source>
</evidence>
<dbReference type="PANTHER" id="PTHR43822">
    <property type="entry name" value="HOMOACONITASE, MITOCHONDRIAL-RELATED"/>
    <property type="match status" value="1"/>
</dbReference>
<dbReference type="PANTHER" id="PTHR43822:SF2">
    <property type="entry name" value="HOMOACONITASE, MITOCHONDRIAL"/>
    <property type="match status" value="1"/>
</dbReference>
<evidence type="ECO:0000313" key="7">
    <source>
        <dbReference type="Proteomes" id="UP001055172"/>
    </source>
</evidence>
<dbReference type="InterPro" id="IPR050067">
    <property type="entry name" value="IPM_dehydratase_rel_enz"/>
</dbReference>
<keyword evidence="1" id="KW-0479">Metal-binding</keyword>
<organism evidence="6 7">
    <name type="scientific">Colletotrichum liriopes</name>
    <dbReference type="NCBI Taxonomy" id="708192"/>
    <lineage>
        <taxon>Eukaryota</taxon>
        <taxon>Fungi</taxon>
        <taxon>Dikarya</taxon>
        <taxon>Ascomycota</taxon>
        <taxon>Pezizomycotina</taxon>
        <taxon>Sordariomycetes</taxon>
        <taxon>Hypocreomycetidae</taxon>
        <taxon>Glomerellales</taxon>
        <taxon>Glomerellaceae</taxon>
        <taxon>Colletotrichum</taxon>
        <taxon>Colletotrichum spaethianum species complex</taxon>
    </lineage>
</organism>